<gene>
    <name evidence="1" type="ORF">CHLNCDRAFT_145599</name>
</gene>
<dbReference type="RefSeq" id="XP_005848186.1">
    <property type="nucleotide sequence ID" value="XM_005848124.1"/>
</dbReference>
<keyword evidence="2" id="KW-1185">Reference proteome</keyword>
<dbReference type="InParanoid" id="E1ZDT9"/>
<organism evidence="2">
    <name type="scientific">Chlorella variabilis</name>
    <name type="common">Green alga</name>
    <dbReference type="NCBI Taxonomy" id="554065"/>
    <lineage>
        <taxon>Eukaryota</taxon>
        <taxon>Viridiplantae</taxon>
        <taxon>Chlorophyta</taxon>
        <taxon>core chlorophytes</taxon>
        <taxon>Trebouxiophyceae</taxon>
        <taxon>Chlorellales</taxon>
        <taxon>Chlorellaceae</taxon>
        <taxon>Chlorella clade</taxon>
        <taxon>Chlorella</taxon>
    </lineage>
</organism>
<dbReference type="SUPFAM" id="SSF53474">
    <property type="entry name" value="alpha/beta-Hydrolases"/>
    <property type="match status" value="1"/>
</dbReference>
<dbReference type="eggNOG" id="ENOG502RZED">
    <property type="taxonomic scope" value="Eukaryota"/>
</dbReference>
<sequence>MAAPDIPWDERPWRQQRGLDEEQFKDECRGWDVNELVFSPALWGTYQPLMRADFTLFDEYTHRHAGAPPFAFPLTAFWGTRDRRIKQHMVQGWSRFTTGAFQLLEAEGHHLWPLDKAHKAAWLQVVADQLAQLQL</sequence>
<dbReference type="InterPro" id="IPR012223">
    <property type="entry name" value="TEII"/>
</dbReference>
<dbReference type="PANTHER" id="PTHR11487">
    <property type="entry name" value="THIOESTERASE"/>
    <property type="match status" value="1"/>
</dbReference>
<dbReference type="GeneID" id="17355236"/>
<evidence type="ECO:0008006" key="3">
    <source>
        <dbReference type="Google" id="ProtNLM"/>
    </source>
</evidence>
<dbReference type="KEGG" id="cvr:CHLNCDRAFT_145599"/>
<dbReference type="InterPro" id="IPR029058">
    <property type="entry name" value="AB_hydrolase_fold"/>
</dbReference>
<accession>E1ZDT9</accession>
<evidence type="ECO:0000313" key="1">
    <source>
        <dbReference type="EMBL" id="EFN56084.1"/>
    </source>
</evidence>
<dbReference type="GO" id="GO:0008610">
    <property type="term" value="P:lipid biosynthetic process"/>
    <property type="evidence" value="ECO:0007669"/>
    <property type="project" value="TreeGrafter"/>
</dbReference>
<proteinExistence type="predicted"/>
<dbReference type="OrthoDB" id="541883at2759"/>
<dbReference type="PANTHER" id="PTHR11487:SF0">
    <property type="entry name" value="S-ACYL FATTY ACID SYNTHASE THIOESTERASE, MEDIUM CHAIN"/>
    <property type="match status" value="1"/>
</dbReference>
<protein>
    <recommendedName>
        <fullName evidence="3">AB hydrolase-1 domain-containing protein</fullName>
    </recommendedName>
</protein>
<dbReference type="Proteomes" id="UP000008141">
    <property type="component" value="Unassembled WGS sequence"/>
</dbReference>
<dbReference type="STRING" id="554065.E1ZDT9"/>
<reference evidence="1 2" key="1">
    <citation type="journal article" date="2010" name="Plant Cell">
        <title>The Chlorella variabilis NC64A genome reveals adaptation to photosymbiosis, coevolution with viruses, and cryptic sex.</title>
        <authorList>
            <person name="Blanc G."/>
            <person name="Duncan G."/>
            <person name="Agarkova I."/>
            <person name="Borodovsky M."/>
            <person name="Gurnon J."/>
            <person name="Kuo A."/>
            <person name="Lindquist E."/>
            <person name="Lucas S."/>
            <person name="Pangilinan J."/>
            <person name="Polle J."/>
            <person name="Salamov A."/>
            <person name="Terry A."/>
            <person name="Yamada T."/>
            <person name="Dunigan D.D."/>
            <person name="Grigoriev I.V."/>
            <person name="Claverie J.M."/>
            <person name="Van Etten J.L."/>
        </authorList>
    </citation>
    <scope>NUCLEOTIDE SEQUENCE [LARGE SCALE GENOMIC DNA]</scope>
    <source>
        <strain evidence="1 2">NC64A</strain>
    </source>
</reference>
<dbReference type="EMBL" id="GL433843">
    <property type="protein sequence ID" value="EFN56084.1"/>
    <property type="molecule type" value="Genomic_DNA"/>
</dbReference>
<dbReference type="Gene3D" id="3.40.50.1820">
    <property type="entry name" value="alpha/beta hydrolase"/>
    <property type="match status" value="1"/>
</dbReference>
<name>E1ZDT9_CHLVA</name>
<evidence type="ECO:0000313" key="2">
    <source>
        <dbReference type="Proteomes" id="UP000008141"/>
    </source>
</evidence>
<dbReference type="AlphaFoldDB" id="E1ZDT9"/>